<dbReference type="GO" id="GO:0005829">
    <property type="term" value="C:cytosol"/>
    <property type="evidence" value="ECO:0007669"/>
    <property type="project" value="TreeGrafter"/>
</dbReference>
<dbReference type="GO" id="GO:0005634">
    <property type="term" value="C:nucleus"/>
    <property type="evidence" value="ECO:0007669"/>
    <property type="project" value="UniProtKB-SubCell"/>
</dbReference>
<dbReference type="AlphaFoldDB" id="A0A1A6FY99"/>
<protein>
    <recommendedName>
        <fullName evidence="6">HTH La-type RNA-binding domain-containing protein</fullName>
    </recommendedName>
</protein>
<dbReference type="STRING" id="56216.A0A1A6FY99"/>
<evidence type="ECO:0000313" key="8">
    <source>
        <dbReference type="Proteomes" id="UP000092124"/>
    </source>
</evidence>
<dbReference type="GO" id="GO:0003729">
    <property type="term" value="F:mRNA binding"/>
    <property type="evidence" value="ECO:0007669"/>
    <property type="project" value="TreeGrafter"/>
</dbReference>
<dbReference type="InterPro" id="IPR002344">
    <property type="entry name" value="Lupus_La"/>
</dbReference>
<comment type="subcellular location">
    <subcellularLocation>
        <location evidence="1">Nucleus</location>
    </subcellularLocation>
</comment>
<name>A0A1A6FY99_NEOLE</name>
<feature type="domain" description="HTH La-type RNA-binding" evidence="6">
    <location>
        <begin position="476"/>
        <end position="568"/>
    </location>
</feature>
<evidence type="ECO:0000256" key="4">
    <source>
        <dbReference type="PROSITE-ProRule" id="PRU00332"/>
    </source>
</evidence>
<dbReference type="InterPro" id="IPR036390">
    <property type="entry name" value="WH_DNA-bd_sf"/>
</dbReference>
<dbReference type="PANTHER" id="PTHR22792:SF166">
    <property type="entry name" value="LUPUS LA PROTEIN HOMOLOG"/>
    <property type="match status" value="1"/>
</dbReference>
<proteinExistence type="predicted"/>
<dbReference type="PRINTS" id="PR00302">
    <property type="entry name" value="LUPUSLA"/>
</dbReference>
<dbReference type="GO" id="GO:0008033">
    <property type="term" value="P:tRNA processing"/>
    <property type="evidence" value="ECO:0007669"/>
    <property type="project" value="TreeGrafter"/>
</dbReference>
<dbReference type="SMART" id="SM00715">
    <property type="entry name" value="LA"/>
    <property type="match status" value="1"/>
</dbReference>
<feature type="compositionally biased region" description="Polar residues" evidence="5">
    <location>
        <begin position="335"/>
        <end position="354"/>
    </location>
</feature>
<evidence type="ECO:0000259" key="6">
    <source>
        <dbReference type="PROSITE" id="PS50961"/>
    </source>
</evidence>
<evidence type="ECO:0000256" key="5">
    <source>
        <dbReference type="SAM" id="MobiDB-lite"/>
    </source>
</evidence>
<accession>A0A1A6FY99</accession>
<dbReference type="OrthoDB" id="439993at2759"/>
<dbReference type="Gene3D" id="1.10.10.10">
    <property type="entry name" value="Winged helix-like DNA-binding domain superfamily/Winged helix DNA-binding domain"/>
    <property type="match status" value="1"/>
</dbReference>
<evidence type="ECO:0000313" key="7">
    <source>
        <dbReference type="EMBL" id="OBS58574.1"/>
    </source>
</evidence>
<dbReference type="EMBL" id="LZPO01115351">
    <property type="protein sequence ID" value="OBS58574.1"/>
    <property type="molecule type" value="Genomic_DNA"/>
</dbReference>
<dbReference type="InterPro" id="IPR006630">
    <property type="entry name" value="La_HTH"/>
</dbReference>
<keyword evidence="8" id="KW-1185">Reference proteome</keyword>
<feature type="region of interest" description="Disordered" evidence="5">
    <location>
        <begin position="585"/>
        <end position="604"/>
    </location>
</feature>
<keyword evidence="2 4" id="KW-0694">RNA-binding</keyword>
<dbReference type="InterPro" id="IPR045180">
    <property type="entry name" value="La_dom_prot"/>
</dbReference>
<sequence>MEEYAENHQRQKYPRLLQHPQPSDLMNSDPHRVHTTLEDPLKIKGCVEGHTDRATTTECDPKQSSVVATTECLPPDKRVMTCTEKSSDTQKKDAVNLEGRRGHHLEPDLLGAEAQVILHSGSSRSLLNKIAGVRAEKTPVVDQEKGGGMEEVLDVTEDMENEIKTALGPGPKKEILSSVPDTLKLLRTAPMAGAARSQPSLGEEVILTALESQAWNCFSKGRFPNSSGESGLELPGMLLLSFHRTVLNILPPPPVLKPNSCSIPTPFVNHYHSTSEYQSHRPHMHQLEEEAGECYLMRRLHSTLALISFCREDVISEKRPRGQIQELGERKRNPVKNSTLASNPTSKTASSPWSGHSTVSSSWFQRCFPHFWMQLLDRAPALCPIAPAPVPRLKPPRLLTRELLVHYLCTLPWNAGYAELTPLKPVKPGSSPREVQDHSLWVPSGKKFDSVVVNGFVCIKNIAHKKIATMAENGDNEKMAVLEAKICHQIEYYFGGFNFPQDKFLKEQIKIDEVWVPLDIMIKFNKLNQLTTDFNGALPTLNVTPAPTTLIYRGNLKNPELPVQTADIRKENLLSLQKVLGSEVTPISGPDESTSDTPFTHQRI</sequence>
<feature type="region of interest" description="Disordered" evidence="5">
    <location>
        <begin position="321"/>
        <end position="354"/>
    </location>
</feature>
<dbReference type="PANTHER" id="PTHR22792">
    <property type="entry name" value="LUPUS LA PROTEIN-RELATED"/>
    <property type="match status" value="1"/>
</dbReference>
<dbReference type="GO" id="GO:0010494">
    <property type="term" value="C:cytoplasmic stress granule"/>
    <property type="evidence" value="ECO:0007669"/>
    <property type="project" value="TreeGrafter"/>
</dbReference>
<dbReference type="GO" id="GO:1990904">
    <property type="term" value="C:ribonucleoprotein complex"/>
    <property type="evidence" value="ECO:0007669"/>
    <property type="project" value="InterPro"/>
</dbReference>
<dbReference type="GO" id="GO:0045727">
    <property type="term" value="P:positive regulation of translation"/>
    <property type="evidence" value="ECO:0007669"/>
    <property type="project" value="TreeGrafter"/>
</dbReference>
<evidence type="ECO:0000256" key="1">
    <source>
        <dbReference type="ARBA" id="ARBA00004123"/>
    </source>
</evidence>
<evidence type="ECO:0000256" key="3">
    <source>
        <dbReference type="ARBA" id="ARBA00023242"/>
    </source>
</evidence>
<dbReference type="Pfam" id="PF05383">
    <property type="entry name" value="La"/>
    <property type="match status" value="1"/>
</dbReference>
<dbReference type="InterPro" id="IPR036388">
    <property type="entry name" value="WH-like_DNA-bd_sf"/>
</dbReference>
<comment type="caution">
    <text evidence="7">The sequence shown here is derived from an EMBL/GenBank/DDBJ whole genome shotgun (WGS) entry which is preliminary data.</text>
</comment>
<dbReference type="SUPFAM" id="SSF46785">
    <property type="entry name" value="Winged helix' DNA-binding domain"/>
    <property type="match status" value="1"/>
</dbReference>
<dbReference type="Proteomes" id="UP000092124">
    <property type="component" value="Unassembled WGS sequence"/>
</dbReference>
<feature type="region of interest" description="Disordered" evidence="5">
    <location>
        <begin position="1"/>
        <end position="24"/>
    </location>
</feature>
<dbReference type="PROSITE" id="PS50961">
    <property type="entry name" value="HTH_LA"/>
    <property type="match status" value="1"/>
</dbReference>
<evidence type="ECO:0000256" key="2">
    <source>
        <dbReference type="ARBA" id="ARBA00022884"/>
    </source>
</evidence>
<keyword evidence="3" id="KW-0539">Nucleus</keyword>
<feature type="non-terminal residue" evidence="7">
    <location>
        <position position="604"/>
    </location>
</feature>
<gene>
    <name evidence="7" type="ORF">A6R68_10296</name>
</gene>
<feature type="compositionally biased region" description="Polar residues" evidence="5">
    <location>
        <begin position="591"/>
        <end position="604"/>
    </location>
</feature>
<organism evidence="7 8">
    <name type="scientific">Neotoma lepida</name>
    <name type="common">Desert woodrat</name>
    <dbReference type="NCBI Taxonomy" id="56216"/>
    <lineage>
        <taxon>Eukaryota</taxon>
        <taxon>Metazoa</taxon>
        <taxon>Chordata</taxon>
        <taxon>Craniata</taxon>
        <taxon>Vertebrata</taxon>
        <taxon>Euteleostomi</taxon>
        <taxon>Mammalia</taxon>
        <taxon>Eutheria</taxon>
        <taxon>Euarchontoglires</taxon>
        <taxon>Glires</taxon>
        <taxon>Rodentia</taxon>
        <taxon>Myomorpha</taxon>
        <taxon>Muroidea</taxon>
        <taxon>Cricetidae</taxon>
        <taxon>Neotominae</taxon>
        <taxon>Neotoma</taxon>
    </lineage>
</organism>
<reference evidence="7 8" key="1">
    <citation type="submission" date="2016-06" db="EMBL/GenBank/DDBJ databases">
        <title>The Draft Genome Sequence and Annotation of the Desert Woodrat Neotoma lepida.</title>
        <authorList>
            <person name="Campbell M."/>
            <person name="Oakeson K.F."/>
            <person name="Yandell M."/>
            <person name="Halpert J.R."/>
            <person name="Dearing D."/>
        </authorList>
    </citation>
    <scope>NUCLEOTIDE SEQUENCE [LARGE SCALE GENOMIC DNA]</scope>
    <source>
        <strain evidence="7">417</strain>
        <tissue evidence="7">Liver</tissue>
    </source>
</reference>